<protein>
    <recommendedName>
        <fullName evidence="3">Pilin</fullName>
    </recommendedName>
</protein>
<sequence>MKAQKGFTLIELMIVVAIIGILAAIAIPAYQNYIGRSEAATGLAAIAPLKTAVEDYYAQGRNEGSISVTTLGSAATASPLGEITTTNFVNGAGNLVFTFGAAGTSSGPKTSTKNITLARNTSGTWTCTTTLDPDFKPRNCQ</sequence>
<evidence type="ECO:0000256" key="2">
    <source>
        <dbReference type="ARBA" id="ARBA00022481"/>
    </source>
</evidence>
<dbReference type="SUPFAM" id="SSF54523">
    <property type="entry name" value="Pili subunits"/>
    <property type="match status" value="1"/>
</dbReference>
<dbReference type="RefSeq" id="WP_265167711.1">
    <property type="nucleotide sequence ID" value="NZ_AP023081.1"/>
</dbReference>
<name>A0ABN6BT55_9PSED</name>
<evidence type="ECO:0000256" key="1">
    <source>
        <dbReference type="ARBA" id="ARBA00005233"/>
    </source>
</evidence>
<organism evidence="6 7">
    <name type="scientific">Pseudomonas solani</name>
    <dbReference type="NCBI Taxonomy" id="2731552"/>
    <lineage>
        <taxon>Bacteria</taxon>
        <taxon>Pseudomonadati</taxon>
        <taxon>Pseudomonadota</taxon>
        <taxon>Gammaproteobacteria</taxon>
        <taxon>Pseudomonadales</taxon>
        <taxon>Pseudomonadaceae</taxon>
        <taxon>Pseudomonas</taxon>
    </lineage>
</organism>
<keyword evidence="4" id="KW-0281">Fimbrium</keyword>
<dbReference type="NCBIfam" id="TIGR02532">
    <property type="entry name" value="IV_pilin_GFxxxE"/>
    <property type="match status" value="1"/>
</dbReference>
<evidence type="ECO:0000256" key="3">
    <source>
        <dbReference type="ARBA" id="ARBA00029638"/>
    </source>
</evidence>
<dbReference type="PANTHER" id="PTHR30093:SF34">
    <property type="entry name" value="PREPILIN PEPTIDASE-DEPENDENT PROTEIN D"/>
    <property type="match status" value="1"/>
</dbReference>
<gene>
    <name evidence="6" type="primary">pilA</name>
    <name evidence="6" type="ORF">PSm6_31640</name>
</gene>
<dbReference type="InterPro" id="IPR012902">
    <property type="entry name" value="N_methyl_site"/>
</dbReference>
<dbReference type="Pfam" id="PF07963">
    <property type="entry name" value="N_methyl"/>
    <property type="match status" value="1"/>
</dbReference>
<dbReference type="Proteomes" id="UP001064896">
    <property type="component" value="Chromosome"/>
</dbReference>
<feature type="transmembrane region" description="Helical" evidence="5">
    <location>
        <begin position="12"/>
        <end position="30"/>
    </location>
</feature>
<dbReference type="Pfam" id="PF00114">
    <property type="entry name" value="Pilin"/>
    <property type="match status" value="1"/>
</dbReference>
<keyword evidence="2" id="KW-0488">Methylation</keyword>
<keyword evidence="5" id="KW-0812">Transmembrane</keyword>
<keyword evidence="5" id="KW-1133">Transmembrane helix</keyword>
<reference evidence="6" key="1">
    <citation type="submission" date="2020-05" db="EMBL/GenBank/DDBJ databases">
        <title>Complete genome sequence of Pseudomonas sp. Sm006.</title>
        <authorList>
            <person name="Takeuchi K."/>
            <person name="Someya N."/>
        </authorList>
    </citation>
    <scope>NUCLEOTIDE SEQUENCE</scope>
    <source>
        <strain evidence="6">Sm006</strain>
    </source>
</reference>
<keyword evidence="7" id="KW-1185">Reference proteome</keyword>
<dbReference type="InterPro" id="IPR001082">
    <property type="entry name" value="Pilin"/>
</dbReference>
<dbReference type="EMBL" id="AP023081">
    <property type="protein sequence ID" value="BCD86757.1"/>
    <property type="molecule type" value="Genomic_DNA"/>
</dbReference>
<dbReference type="PROSITE" id="PS00409">
    <property type="entry name" value="PROKAR_NTER_METHYL"/>
    <property type="match status" value="1"/>
</dbReference>
<evidence type="ECO:0000313" key="6">
    <source>
        <dbReference type="EMBL" id="BCD86757.1"/>
    </source>
</evidence>
<dbReference type="Gene3D" id="3.30.700.10">
    <property type="entry name" value="Glycoprotein, Type 4 Pilin"/>
    <property type="match status" value="1"/>
</dbReference>
<dbReference type="PANTHER" id="PTHR30093">
    <property type="entry name" value="GENERAL SECRETION PATHWAY PROTEIN G"/>
    <property type="match status" value="1"/>
</dbReference>
<evidence type="ECO:0000256" key="4">
    <source>
        <dbReference type="RuleBase" id="RU000389"/>
    </source>
</evidence>
<accession>A0ABN6BT55</accession>
<evidence type="ECO:0000313" key="7">
    <source>
        <dbReference type="Proteomes" id="UP001064896"/>
    </source>
</evidence>
<proteinExistence type="inferred from homology"/>
<comment type="similarity">
    <text evidence="1 4">Belongs to the N-Me-Phe pilin family.</text>
</comment>
<evidence type="ECO:0000256" key="5">
    <source>
        <dbReference type="SAM" id="Phobius"/>
    </source>
</evidence>
<keyword evidence="5" id="KW-0472">Membrane</keyword>
<dbReference type="InterPro" id="IPR045584">
    <property type="entry name" value="Pilin-like"/>
</dbReference>